<keyword evidence="3 6" id="KW-0677">Repeat</keyword>
<evidence type="ECO:0000256" key="1">
    <source>
        <dbReference type="ARBA" id="ARBA00004123"/>
    </source>
</evidence>
<evidence type="ECO:0000259" key="8">
    <source>
        <dbReference type="Pfam" id="PF12830"/>
    </source>
</evidence>
<dbReference type="InterPro" id="IPR016024">
    <property type="entry name" value="ARM-type_fold"/>
</dbReference>
<evidence type="ECO:0000313" key="9">
    <source>
        <dbReference type="EMBL" id="CAK5284315.1"/>
    </source>
</evidence>
<dbReference type="Gene3D" id="1.25.10.10">
    <property type="entry name" value="Leucine-rich Repeat Variant"/>
    <property type="match status" value="1"/>
</dbReference>
<keyword evidence="10" id="KW-1185">Reference proteome</keyword>
<evidence type="ECO:0000256" key="6">
    <source>
        <dbReference type="RuleBase" id="RU364107"/>
    </source>
</evidence>
<sequence length="1920" mass="210655">MFDTPTRSLSRLMSYATQGAPMTGEQPPDPVKESHRLLAIYPLASANPSAHVTRHLSSLTLSGAPPSALQPQYYAPHPHGNPPQYSQYPSVVESLVRSEGDDSGFWEASRGEATHYLSQQTEPSYPYPSAWSPPNAQLSSYRTNPFAQAIIQRTNPATAYPTPPPPATSSSSHAGALGPPPPSNGHTVYKPQQSTAFFEHFLEDHARRLDQTVVASKPLSEAVSQSHLAPVRPKTPQTRVPALTDESPDPLAIITPALTPRKRKSMTQLESPTVKRALHSPAPTSVPATPSTGPRSRFSPSTPTSVVSTPSRPRMQMLYVEVPSSPWASPNKRRAQSPDDLGGYGSDSSPQRRSSSGIVTSSRRTGEHDERAPLEKLTYILEAIFEAEDSLAPDTELASLPDFFSRQTTVDCSQPLLATTTVRKLTKYIGQVGKPTKRVRHANATSTPRSRDQTIADMDTAILSRILKLLERSVKAGEDIDPFAGPVVTPAAASLPNNSPKKLIKKGKAKQREDEIGTAFNDSPAARVELSDLDYAMLSRALEIGKDSIFAVQCCLALLGSGRLTKQLYSEELITSCMNAVKNQLTTIIYPFVEVAAGSGGIPGSAGISVQLDHVVWQGAHRHVLSELFQVISAVFPQLSSLVDADSVSMSDNIIIQSVYIAIGPFFVADSGEDGSGKKEKDSAIVIRTFGKSAMRGLRLHALSLIRAVSMSIDLASISDTSQIFANHGDQRDWIIEEILTSLIKLSDSKQRAGQFRLRDGRTIRTVSALLLQLVQTSAHDVRLKAQNIAQERRNKFALKRAESLTESQLKLHQQEEFLDEQDHAETRLYRSGLESATKAAKQIIAFLTQRSGKGKATKTSNEAEYRGIFDNLISDLLAVLYWPEYPAASFILNIVTKYMVAALEDVKTSGDANNAAKTMALDHLGIIAARIRCGVLKFADAAKPLKSIDRITSTLEIKSLDRLLSAHQDVFAHLIKRSEEEQAYASARELTAATFAQELSVALEKVNLWMISDGEGAIRDESKLKAFGEKLKSAMHNVWKDQAQDVFDVGSQEEVQRIDRLSEEIGSIQTLRNSFQPILNVILSALDAPAIFMRTKALRALGQIVMSDPTILGEASVRRGIERPLLDSSSAVRDAAVELIGKYMIDWPQVAGDYYTKIADRIADTGLAVRKRVIKLLKTFYGIITDTERKVDICTRLVKRMADEDESVQELASKAIEELWFPVTLPSALKSRASISGQDKTALLSKVVVIMGTSANFNDRQSPLEDILHQIISGKQGTEAAGLHARYSEICETLIDGLVDASDLPGFTVINCVRAIYLFTASYPAVLSDSNASTLLPYLKSASTLEEQATSEYLLKIFRTSLGHLPKTALKFGQELQAALQPMIIKPSSIGGLQGLQETVSCMCTVVQMLTHDFTRLVALLKSCNMRVQQSLRQLEAGRQLAPADLRTLGILVVIVSLLGEHFDFEKARENTPSITNDLHGISGQYTVVEHIYDTLLRIYARCEDASLKGRILQCLGFLFRAQPTLMTTERSAAVMDDIFSSSDEERRGRLLKIIQDFLISEAIKHSSKLKDSASLKAKAKAGAVDMDELVGNTDGFADSGVSSAVVQRYMQHILDAALSQHPAIQAAAVDVLTFTIKQGLAHPLQSFPIIVALETSPNPNLASRAGALHAVMHEKHASLLNSRFVYSARISFDYQRKINERGLVCGSRKNVALLHPWYSLVREKRAPRQEFLRSLLKAFHLPKSDEATQDDVDFVRYMAENFAALDYKTQEEPITVIKELTGVLSTEGMRLVELVSPSNLLTQLRGEVASDAMDVDVDRAPLMRATVVICMVMMLKTFLKNIYSLSEECKMLQVRSGKKSALGDKPAMRRPELSFTWDRLNYATSPILTTADADAQKAAFIGIWNEDGITAEPEDELA</sequence>
<dbReference type="GO" id="GO:0010468">
    <property type="term" value="P:regulation of gene expression"/>
    <property type="evidence" value="ECO:0007669"/>
    <property type="project" value="InterPro"/>
</dbReference>
<organism evidence="9 10">
    <name type="scientific">Mycena citricolor</name>
    <dbReference type="NCBI Taxonomy" id="2018698"/>
    <lineage>
        <taxon>Eukaryota</taxon>
        <taxon>Fungi</taxon>
        <taxon>Dikarya</taxon>
        <taxon>Basidiomycota</taxon>
        <taxon>Agaricomycotina</taxon>
        <taxon>Agaricomycetes</taxon>
        <taxon>Agaricomycetidae</taxon>
        <taxon>Agaricales</taxon>
        <taxon>Marasmiineae</taxon>
        <taxon>Mycenaceae</taxon>
        <taxon>Mycena</taxon>
    </lineage>
</organism>
<dbReference type="Pfam" id="PF12830">
    <property type="entry name" value="Nipped-B_C"/>
    <property type="match status" value="1"/>
</dbReference>
<dbReference type="GO" id="GO:0140588">
    <property type="term" value="P:chromatin looping"/>
    <property type="evidence" value="ECO:0007669"/>
    <property type="project" value="InterPro"/>
</dbReference>
<feature type="compositionally biased region" description="Low complexity" evidence="7">
    <location>
        <begin position="280"/>
        <end position="314"/>
    </location>
</feature>
<reference evidence="9" key="1">
    <citation type="submission" date="2023-11" db="EMBL/GenBank/DDBJ databases">
        <authorList>
            <person name="De Vega J J."/>
            <person name="De Vega J J."/>
        </authorList>
    </citation>
    <scope>NUCLEOTIDE SEQUENCE</scope>
</reference>
<dbReference type="Proteomes" id="UP001295794">
    <property type="component" value="Unassembled WGS sequence"/>
</dbReference>
<dbReference type="InterPro" id="IPR024986">
    <property type="entry name" value="Nipped-B_C"/>
</dbReference>
<dbReference type="SUPFAM" id="SSF48371">
    <property type="entry name" value="ARM repeat"/>
    <property type="match status" value="1"/>
</dbReference>
<dbReference type="Pfam" id="PF12765">
    <property type="entry name" value="Cohesin_HEAT"/>
    <property type="match status" value="1"/>
</dbReference>
<dbReference type="GO" id="GO:0071169">
    <property type="term" value="P:establishment of protein localization to chromatin"/>
    <property type="evidence" value="ECO:0007669"/>
    <property type="project" value="TreeGrafter"/>
</dbReference>
<evidence type="ECO:0000256" key="2">
    <source>
        <dbReference type="ARBA" id="ARBA00009252"/>
    </source>
</evidence>
<evidence type="ECO:0000256" key="4">
    <source>
        <dbReference type="ARBA" id="ARBA00023242"/>
    </source>
</evidence>
<comment type="subcellular location">
    <subcellularLocation>
        <location evidence="1 6">Nucleus</location>
    </subcellularLocation>
</comment>
<protein>
    <recommendedName>
        <fullName evidence="6">Sister chromatid cohesion protein</fullName>
    </recommendedName>
</protein>
<feature type="compositionally biased region" description="Low complexity" evidence="7">
    <location>
        <begin position="346"/>
        <end position="356"/>
    </location>
</feature>
<accession>A0AAD2HZQ4</accession>
<dbReference type="InterPro" id="IPR011989">
    <property type="entry name" value="ARM-like"/>
</dbReference>
<dbReference type="GO" id="GO:0090694">
    <property type="term" value="C:Scc2-Scc4 cohesin loading complex"/>
    <property type="evidence" value="ECO:0007669"/>
    <property type="project" value="TreeGrafter"/>
</dbReference>
<feature type="region of interest" description="Disordered" evidence="7">
    <location>
        <begin position="221"/>
        <end position="371"/>
    </location>
</feature>
<gene>
    <name evidence="9" type="ORF">MYCIT1_LOCUS37466</name>
</gene>
<dbReference type="GO" id="GO:1990414">
    <property type="term" value="P:replication-born double-strand break repair via sister chromatid exchange"/>
    <property type="evidence" value="ECO:0007669"/>
    <property type="project" value="TreeGrafter"/>
</dbReference>
<evidence type="ECO:0000256" key="5">
    <source>
        <dbReference type="ARBA" id="ARBA00023306"/>
    </source>
</evidence>
<dbReference type="GO" id="GO:0061775">
    <property type="term" value="F:cohesin loader activity"/>
    <property type="evidence" value="ECO:0007669"/>
    <property type="project" value="InterPro"/>
</dbReference>
<dbReference type="PANTHER" id="PTHR21704:SF18">
    <property type="entry name" value="NIPPED-B-LIKE PROTEIN"/>
    <property type="match status" value="1"/>
</dbReference>
<name>A0AAD2HZQ4_9AGAR</name>
<evidence type="ECO:0000256" key="3">
    <source>
        <dbReference type="ARBA" id="ARBA00022737"/>
    </source>
</evidence>
<feature type="domain" description="Sister chromatid cohesion C-terminal" evidence="8">
    <location>
        <begin position="1604"/>
        <end position="1783"/>
    </location>
</feature>
<keyword evidence="4 6" id="KW-0539">Nucleus</keyword>
<dbReference type="PANTHER" id="PTHR21704">
    <property type="entry name" value="NIPPED-B-LIKE PROTEIN DELANGIN SCC2-RELATED"/>
    <property type="match status" value="1"/>
</dbReference>
<proteinExistence type="inferred from homology"/>
<dbReference type="EMBL" id="CAVNYO010000478">
    <property type="protein sequence ID" value="CAK5284315.1"/>
    <property type="molecule type" value="Genomic_DNA"/>
</dbReference>
<dbReference type="CDD" id="cd23958">
    <property type="entry name" value="SCC2"/>
    <property type="match status" value="1"/>
</dbReference>
<dbReference type="InterPro" id="IPR026003">
    <property type="entry name" value="Cohesin_HEAT"/>
</dbReference>
<evidence type="ECO:0000313" key="10">
    <source>
        <dbReference type="Proteomes" id="UP001295794"/>
    </source>
</evidence>
<evidence type="ECO:0000256" key="7">
    <source>
        <dbReference type="SAM" id="MobiDB-lite"/>
    </source>
</evidence>
<feature type="region of interest" description="Disordered" evidence="7">
    <location>
        <begin position="156"/>
        <end position="189"/>
    </location>
</feature>
<dbReference type="GO" id="GO:0034087">
    <property type="term" value="P:establishment of mitotic sister chromatid cohesion"/>
    <property type="evidence" value="ECO:0007669"/>
    <property type="project" value="TreeGrafter"/>
</dbReference>
<keyword evidence="5 6" id="KW-0131">Cell cycle</keyword>
<comment type="similarity">
    <text evidence="2 6">Belongs to the SCC2/Nipped-B family.</text>
</comment>
<comment type="caution">
    <text evidence="9">The sequence shown here is derived from an EMBL/GenBank/DDBJ whole genome shotgun (WGS) entry which is preliminary data.</text>
</comment>
<dbReference type="InterPro" id="IPR033031">
    <property type="entry name" value="Scc2/Nipped-B"/>
</dbReference>
<dbReference type="GO" id="GO:0003682">
    <property type="term" value="F:chromatin binding"/>
    <property type="evidence" value="ECO:0007669"/>
    <property type="project" value="TreeGrafter"/>
</dbReference>